<evidence type="ECO:0000256" key="3">
    <source>
        <dbReference type="ARBA" id="ARBA00022786"/>
    </source>
</evidence>
<protein>
    <recommendedName>
        <fullName evidence="5">IBR domain-containing protein</fullName>
    </recommendedName>
</protein>
<feature type="domain" description="IBR" evidence="5">
    <location>
        <begin position="12"/>
        <end position="59"/>
    </location>
</feature>
<evidence type="ECO:0000256" key="2">
    <source>
        <dbReference type="ARBA" id="ARBA00022771"/>
    </source>
</evidence>
<keyword evidence="7" id="KW-1185">Reference proteome</keyword>
<dbReference type="GO" id="GO:0008270">
    <property type="term" value="F:zinc ion binding"/>
    <property type="evidence" value="ECO:0007669"/>
    <property type="project" value="UniProtKB-KW"/>
</dbReference>
<dbReference type="Proteomes" id="UP001162131">
    <property type="component" value="Unassembled WGS sequence"/>
</dbReference>
<dbReference type="CDD" id="cd20335">
    <property type="entry name" value="BRcat_RBR"/>
    <property type="match status" value="1"/>
</dbReference>
<dbReference type="SUPFAM" id="SSF57850">
    <property type="entry name" value="RING/U-box"/>
    <property type="match status" value="1"/>
</dbReference>
<reference evidence="6" key="1">
    <citation type="submission" date="2021-09" db="EMBL/GenBank/DDBJ databases">
        <authorList>
            <consortium name="AG Swart"/>
            <person name="Singh M."/>
            <person name="Singh A."/>
            <person name="Seah K."/>
            <person name="Emmerich C."/>
        </authorList>
    </citation>
    <scope>NUCLEOTIDE SEQUENCE</scope>
    <source>
        <strain evidence="6">ATCC30299</strain>
    </source>
</reference>
<accession>A0AAU9JKA4</accession>
<dbReference type="AlphaFoldDB" id="A0AAU9JKA4"/>
<keyword evidence="2" id="KW-0863">Zinc-finger</keyword>
<evidence type="ECO:0000313" key="6">
    <source>
        <dbReference type="EMBL" id="CAG9325503.1"/>
    </source>
</evidence>
<dbReference type="EMBL" id="CAJZBQ010000038">
    <property type="protein sequence ID" value="CAG9325503.1"/>
    <property type="molecule type" value="Genomic_DNA"/>
</dbReference>
<keyword evidence="4" id="KW-0862">Zinc</keyword>
<keyword evidence="3" id="KW-0833">Ubl conjugation pathway</keyword>
<evidence type="ECO:0000313" key="7">
    <source>
        <dbReference type="Proteomes" id="UP001162131"/>
    </source>
</evidence>
<organism evidence="6 7">
    <name type="scientific">Blepharisma stoltei</name>
    <dbReference type="NCBI Taxonomy" id="1481888"/>
    <lineage>
        <taxon>Eukaryota</taxon>
        <taxon>Sar</taxon>
        <taxon>Alveolata</taxon>
        <taxon>Ciliophora</taxon>
        <taxon>Postciliodesmatophora</taxon>
        <taxon>Heterotrichea</taxon>
        <taxon>Heterotrichida</taxon>
        <taxon>Blepharismidae</taxon>
        <taxon>Blepharisma</taxon>
    </lineage>
</organism>
<dbReference type="Pfam" id="PF01485">
    <property type="entry name" value="IBR"/>
    <property type="match status" value="1"/>
</dbReference>
<sequence length="67" mass="7537">MLRDIEIPSGSNSFLFYCPGRDCESICIIDNGVKEFICPLCHFQCCPSCNKDIHNGKTCEEYANNAK</sequence>
<keyword evidence="1" id="KW-0479">Metal-binding</keyword>
<dbReference type="InterPro" id="IPR002867">
    <property type="entry name" value="IBR_dom"/>
</dbReference>
<name>A0AAU9JKA4_9CILI</name>
<evidence type="ECO:0000259" key="5">
    <source>
        <dbReference type="Pfam" id="PF01485"/>
    </source>
</evidence>
<gene>
    <name evidence="6" type="ORF">BSTOLATCC_MIC38756</name>
</gene>
<comment type="caution">
    <text evidence="6">The sequence shown here is derived from an EMBL/GenBank/DDBJ whole genome shotgun (WGS) entry which is preliminary data.</text>
</comment>
<proteinExistence type="predicted"/>
<evidence type="ECO:0000256" key="1">
    <source>
        <dbReference type="ARBA" id="ARBA00022723"/>
    </source>
</evidence>
<evidence type="ECO:0000256" key="4">
    <source>
        <dbReference type="ARBA" id="ARBA00022833"/>
    </source>
</evidence>